<dbReference type="AlphaFoldDB" id="N6TRJ7"/>
<evidence type="ECO:0000313" key="1">
    <source>
        <dbReference type="EMBL" id="ENN83069.1"/>
    </source>
</evidence>
<proteinExistence type="predicted"/>
<sequence>MCVSRQTEDYYKIVFQQNTFQMPLPRRIASIERMYLRDEGTREYFVRVRHVLHQVESARLGYLSQQKSILAKHAKNRQHM</sequence>
<dbReference type="EMBL" id="KB737169">
    <property type="protein sequence ID" value="ENN83069.1"/>
    <property type="molecule type" value="Genomic_DNA"/>
</dbReference>
<reference evidence="1" key="1">
    <citation type="journal article" date="2013" name="Genome Biol.">
        <title>Draft genome of the mountain pine beetle, Dendroctonus ponderosae Hopkins, a major forest pest.</title>
        <authorList>
            <person name="Keeling C.I."/>
            <person name="Yuen M.M."/>
            <person name="Liao N.Y."/>
            <person name="Docking T.R."/>
            <person name="Chan S.K."/>
            <person name="Taylor G.A."/>
            <person name="Palmquist D.L."/>
            <person name="Jackman S.D."/>
            <person name="Nguyen A."/>
            <person name="Li M."/>
            <person name="Henderson H."/>
            <person name="Janes J.K."/>
            <person name="Zhao Y."/>
            <person name="Pandoh P."/>
            <person name="Moore R."/>
            <person name="Sperling F.A."/>
            <person name="Huber D.P."/>
            <person name="Birol I."/>
            <person name="Jones S.J."/>
            <person name="Bohlmann J."/>
        </authorList>
    </citation>
    <scope>NUCLEOTIDE SEQUENCE</scope>
</reference>
<accession>N6TRJ7</accession>
<dbReference type="HOGENOM" id="CLU_2592225_0_0_1"/>
<name>N6TRJ7_DENPD</name>
<organism evidence="1">
    <name type="scientific">Dendroctonus ponderosae</name>
    <name type="common">Mountain pine beetle</name>
    <dbReference type="NCBI Taxonomy" id="77166"/>
    <lineage>
        <taxon>Eukaryota</taxon>
        <taxon>Metazoa</taxon>
        <taxon>Ecdysozoa</taxon>
        <taxon>Arthropoda</taxon>
        <taxon>Hexapoda</taxon>
        <taxon>Insecta</taxon>
        <taxon>Pterygota</taxon>
        <taxon>Neoptera</taxon>
        <taxon>Endopterygota</taxon>
        <taxon>Coleoptera</taxon>
        <taxon>Polyphaga</taxon>
        <taxon>Cucujiformia</taxon>
        <taxon>Curculionidae</taxon>
        <taxon>Scolytinae</taxon>
        <taxon>Dendroctonus</taxon>
    </lineage>
</organism>
<protein>
    <submittedName>
        <fullName evidence="1">Uncharacterized protein</fullName>
    </submittedName>
</protein>
<feature type="non-terminal residue" evidence="1">
    <location>
        <position position="1"/>
    </location>
</feature>
<gene>
    <name evidence="1" type="ORF">YQE_00569</name>
</gene>